<feature type="transmembrane region" description="Helical" evidence="1">
    <location>
        <begin position="244"/>
        <end position="261"/>
    </location>
</feature>
<dbReference type="EMBL" id="VMGN01000007">
    <property type="protein sequence ID" value="TSC94725.1"/>
    <property type="molecule type" value="Genomic_DNA"/>
</dbReference>
<keyword evidence="1" id="KW-0812">Transmembrane</keyword>
<organism evidence="2 3">
    <name type="scientific">Candidatus Berkelbacteria bacterium Athens1014_28</name>
    <dbReference type="NCBI Taxonomy" id="2017145"/>
    <lineage>
        <taxon>Bacteria</taxon>
        <taxon>Candidatus Berkelbacteria</taxon>
    </lineage>
</organism>
<protein>
    <submittedName>
        <fullName evidence="2">Uncharacterized protein</fullName>
    </submittedName>
</protein>
<sequence>MRKFFSILFLIIFIVLFPLALLSFNLKTTILNPTFIKETFRQIDFYKRLVNINPQKVADYISKKQGENQTEISATSVKSILGYLSPEDLQYTFEKNLDSYIKNAAGDNVSIDLTAIKKSVASKNGDPETKEFLLQMPDSYSPVSTNKTANKYFSWSEKIFSYSGAIFAILSLIFSIMLWPSWRGRLRILGIPFLIFGLIIIFGHFFLARISIPTAIVADFWDDIFHDILVAVKTKVLLLYFREGLAMAILGFISIIISCLIKNNLDPKSLQSSNVSTTK</sequence>
<dbReference type="AlphaFoldDB" id="A0A554LPB4"/>
<feature type="transmembrane region" description="Helical" evidence="1">
    <location>
        <begin position="159"/>
        <end position="179"/>
    </location>
</feature>
<evidence type="ECO:0000256" key="1">
    <source>
        <dbReference type="SAM" id="Phobius"/>
    </source>
</evidence>
<name>A0A554LPB4_9BACT</name>
<keyword evidence="1" id="KW-0472">Membrane</keyword>
<reference evidence="2 3" key="1">
    <citation type="submission" date="2017-07" db="EMBL/GenBank/DDBJ databases">
        <title>Mechanisms for carbon and nitrogen cycling indicate functional differentiation within the Candidate Phyla Radiation.</title>
        <authorList>
            <person name="Danczak R.E."/>
            <person name="Johnston M.D."/>
            <person name="Kenah C."/>
            <person name="Slattery M."/>
            <person name="Wrighton K.C."/>
            <person name="Wilkins M.J."/>
        </authorList>
    </citation>
    <scope>NUCLEOTIDE SEQUENCE [LARGE SCALE GENOMIC DNA]</scope>
    <source>
        <strain evidence="2">Athens1014_28</strain>
    </source>
</reference>
<dbReference type="Proteomes" id="UP000316495">
    <property type="component" value="Unassembled WGS sequence"/>
</dbReference>
<evidence type="ECO:0000313" key="2">
    <source>
        <dbReference type="EMBL" id="TSC94725.1"/>
    </source>
</evidence>
<feature type="transmembrane region" description="Helical" evidence="1">
    <location>
        <begin position="191"/>
        <end position="212"/>
    </location>
</feature>
<evidence type="ECO:0000313" key="3">
    <source>
        <dbReference type="Proteomes" id="UP000316495"/>
    </source>
</evidence>
<comment type="caution">
    <text evidence="2">The sequence shown here is derived from an EMBL/GenBank/DDBJ whole genome shotgun (WGS) entry which is preliminary data.</text>
</comment>
<keyword evidence="1" id="KW-1133">Transmembrane helix</keyword>
<accession>A0A554LPB4</accession>
<gene>
    <name evidence="2" type="ORF">Athens101428_186</name>
</gene>
<proteinExistence type="predicted"/>